<keyword evidence="1" id="KW-0418">Kinase</keyword>
<reference evidence="2" key="1">
    <citation type="submission" date="2017-03" db="EMBL/GenBank/DDBJ databases">
        <title>Phytopthora megakarya and P. palmivora, two closely related causual agents of cacao black pod achieved similar genome size and gene model numbers by different mechanisms.</title>
        <authorList>
            <person name="Ali S."/>
            <person name="Shao J."/>
            <person name="Larry D.J."/>
            <person name="Kronmiller B."/>
            <person name="Shen D."/>
            <person name="Strem M.D."/>
            <person name="Melnick R.L."/>
            <person name="Guiltinan M.J."/>
            <person name="Tyler B.M."/>
            <person name="Meinhardt L.W."/>
            <person name="Bailey B.A."/>
        </authorList>
    </citation>
    <scope>NUCLEOTIDE SEQUENCE [LARGE SCALE GENOMIC DNA]</scope>
    <source>
        <strain evidence="2">zdho120</strain>
    </source>
</reference>
<dbReference type="AlphaFoldDB" id="A0A225USS8"/>
<keyword evidence="1" id="KW-0808">Transferase</keyword>
<sequence length="292" mass="32882">MIPTLQLDDTTIMTAQRRRKLVKKLLKDKTYNNMNIKVRHGLIVVATPHGYRVVLPPELWAIIFKECHDSVWAGDLRAPHTQARISKIYCVKYDVGWPVAKNAGVGKSSHAKLYYHCGASEETMSVIDKQGRRYVVAALEYVTRYAVAEAVLDHTADSVAEFLMKRVVLRFGPFRELLTDEALELIRRAIERLVGLLQARQTTPRSGTIGSGKIVIDLYADRGTERLEYFATYAYNSGRHSTVGLSPNEPMMGRRLRSPGELLRSLSVQGAGELTTYHKRLVSTLKQNNLIA</sequence>
<dbReference type="Gene3D" id="3.30.420.10">
    <property type="entry name" value="Ribonuclease H-like superfamily/Ribonuclease H"/>
    <property type="match status" value="1"/>
</dbReference>
<evidence type="ECO:0000313" key="1">
    <source>
        <dbReference type="EMBL" id="OWY95978.1"/>
    </source>
</evidence>
<proteinExistence type="predicted"/>
<organism evidence="1 2">
    <name type="scientific">Phytophthora megakarya</name>
    <dbReference type="NCBI Taxonomy" id="4795"/>
    <lineage>
        <taxon>Eukaryota</taxon>
        <taxon>Sar</taxon>
        <taxon>Stramenopiles</taxon>
        <taxon>Oomycota</taxon>
        <taxon>Peronosporomycetes</taxon>
        <taxon>Peronosporales</taxon>
        <taxon>Peronosporaceae</taxon>
        <taxon>Phytophthora</taxon>
    </lineage>
</organism>
<dbReference type="InterPro" id="IPR036397">
    <property type="entry name" value="RNaseH_sf"/>
</dbReference>
<dbReference type="Proteomes" id="UP000198211">
    <property type="component" value="Unassembled WGS sequence"/>
</dbReference>
<dbReference type="GO" id="GO:0016301">
    <property type="term" value="F:kinase activity"/>
    <property type="evidence" value="ECO:0007669"/>
    <property type="project" value="UniProtKB-KW"/>
</dbReference>
<comment type="caution">
    <text evidence="1">The sequence shown here is derived from an EMBL/GenBank/DDBJ whole genome shotgun (WGS) entry which is preliminary data.</text>
</comment>
<keyword evidence="2" id="KW-1185">Reference proteome</keyword>
<dbReference type="SUPFAM" id="SSF53098">
    <property type="entry name" value="Ribonuclease H-like"/>
    <property type="match status" value="1"/>
</dbReference>
<dbReference type="GO" id="GO:0003676">
    <property type="term" value="F:nucleic acid binding"/>
    <property type="evidence" value="ECO:0007669"/>
    <property type="project" value="InterPro"/>
</dbReference>
<accession>A0A225USS8</accession>
<protein>
    <submittedName>
        <fullName evidence="1">Cyclic AMP-dependent protein kinase</fullName>
    </submittedName>
</protein>
<evidence type="ECO:0000313" key="2">
    <source>
        <dbReference type="Proteomes" id="UP000198211"/>
    </source>
</evidence>
<dbReference type="EMBL" id="NBNE01012237">
    <property type="protein sequence ID" value="OWY95978.1"/>
    <property type="molecule type" value="Genomic_DNA"/>
</dbReference>
<name>A0A225USS8_9STRA</name>
<gene>
    <name evidence="1" type="ORF">PHMEG_00033876</name>
</gene>
<dbReference type="OrthoDB" id="115956at2759"/>
<dbReference type="STRING" id="4795.A0A225USS8"/>
<dbReference type="InterPro" id="IPR012337">
    <property type="entry name" value="RNaseH-like_sf"/>
</dbReference>